<dbReference type="PANTHER" id="PTHR33361">
    <property type="entry name" value="GLR0591 PROTEIN"/>
    <property type="match status" value="1"/>
</dbReference>
<proteinExistence type="predicted"/>
<dbReference type="STRING" id="408657.SAMN04487995_0003"/>
<dbReference type="Proteomes" id="UP000199532">
    <property type="component" value="Unassembled WGS sequence"/>
</dbReference>
<dbReference type="EMBL" id="FNXY01000001">
    <property type="protein sequence ID" value="SEI37049.1"/>
    <property type="molecule type" value="Genomic_DNA"/>
</dbReference>
<gene>
    <name evidence="1" type="ORF">SAMN04487995_0003</name>
</gene>
<dbReference type="Pfam" id="PF05960">
    <property type="entry name" value="DUF885"/>
    <property type="match status" value="1"/>
</dbReference>
<dbReference type="PANTHER" id="PTHR33361:SF15">
    <property type="entry name" value="DUF885 FAMILY LIPOPROTEIN"/>
    <property type="match status" value="1"/>
</dbReference>
<dbReference type="RefSeq" id="WP_090330423.1">
    <property type="nucleotide sequence ID" value="NZ_FNXY01000001.1"/>
</dbReference>
<dbReference type="InterPro" id="IPR010281">
    <property type="entry name" value="DUF885"/>
</dbReference>
<evidence type="ECO:0000313" key="2">
    <source>
        <dbReference type="Proteomes" id="UP000199532"/>
    </source>
</evidence>
<sequence length="595" mass="67308">MTSFFPILVKRNLTQILLFFSISFLVILAGCNKSESGGSDARSNELFEKYAASFIEALWKQNPDWATNAGYHKYDSVLVVPDSKSVQSSLKFAKQHLDSLEGFNAEELSPSNKTDFYLIRNLLKENLWSLDTLKSYQWDPSSFNVSSSFAFILNEKYAPLEERLLSIKAKLINVPDYYKAAKKSVSNPVPDLLTLAIEQNLGGVSVFEKDLVDSVKVSSLAEGDKIQIIQRAGAAAAAMKDYAKWLKELKIEKPRSFRLGKDLYARKFAHNIQSAYTADQIYDSAVARKEEVQSKMAVISRQLWPKYFGTKPMPADSLELIGKMIDTLSVNHVKQQDFQTAISDIIPSLIRFINDKKLIDLDPTKPLIVRKEPAYMAGVAGASISAPGPYDKGGNTYYNVGSIANWPKDKAESYLREYNHYIMQILDIHEAIPGHYTQLVYANRSPSLIKSLLGNGAMIEGWAVYTEQMMLENGFGNNQPEMWLMWYKWHLRAVCNTILDYSVHSGQMTKEEALHLLTKEAFQQQAEAEGKWRRVSVSNVQLTSYYTGYKEIIDLRSAYKAKAGDKFDLKSFHEKFLSYGSAPVKYIRALMLGKE</sequence>
<accession>A0A1H6PZJ1</accession>
<reference evidence="1 2" key="1">
    <citation type="submission" date="2016-10" db="EMBL/GenBank/DDBJ databases">
        <authorList>
            <person name="de Groot N.N."/>
        </authorList>
    </citation>
    <scope>NUCLEOTIDE SEQUENCE [LARGE SCALE GENOMIC DNA]</scope>
    <source>
        <strain evidence="1 2">DSM 19938</strain>
    </source>
</reference>
<protein>
    <submittedName>
        <fullName evidence="1">Uncharacterized conserved protein, DUF885 familyt</fullName>
    </submittedName>
</protein>
<dbReference type="AlphaFoldDB" id="A0A1H6PZJ1"/>
<keyword evidence="2" id="KW-1185">Reference proteome</keyword>
<name>A0A1H6PZJ1_9BACT</name>
<evidence type="ECO:0000313" key="1">
    <source>
        <dbReference type="EMBL" id="SEI37049.1"/>
    </source>
</evidence>
<organism evidence="1 2">
    <name type="scientific">Dyadobacter koreensis</name>
    <dbReference type="NCBI Taxonomy" id="408657"/>
    <lineage>
        <taxon>Bacteria</taxon>
        <taxon>Pseudomonadati</taxon>
        <taxon>Bacteroidota</taxon>
        <taxon>Cytophagia</taxon>
        <taxon>Cytophagales</taxon>
        <taxon>Spirosomataceae</taxon>
        <taxon>Dyadobacter</taxon>
    </lineage>
</organism>
<dbReference type="OrthoDB" id="9760040at2"/>